<name>A0A1I0YC20_9FIRM</name>
<protein>
    <submittedName>
        <fullName evidence="2">Putative component of 'biosynthetic module</fullName>
    </submittedName>
</protein>
<evidence type="ECO:0000259" key="1">
    <source>
        <dbReference type="Pfam" id="PF14266"/>
    </source>
</evidence>
<gene>
    <name evidence="2" type="ORF">SAMN05216249_10988</name>
</gene>
<feature type="domain" description="Putative component of 'biosynthetic module'" evidence="1">
    <location>
        <begin position="266"/>
        <end position="487"/>
    </location>
</feature>
<dbReference type="InterPro" id="IPR025647">
    <property type="entry name" value="YceG_bac"/>
</dbReference>
<evidence type="ECO:0000313" key="2">
    <source>
        <dbReference type="EMBL" id="SFB10732.1"/>
    </source>
</evidence>
<dbReference type="EMBL" id="FOJY01000009">
    <property type="protein sequence ID" value="SFB10732.1"/>
    <property type="molecule type" value="Genomic_DNA"/>
</dbReference>
<reference evidence="2 3" key="1">
    <citation type="submission" date="2016-10" db="EMBL/GenBank/DDBJ databases">
        <authorList>
            <person name="de Groot N.N."/>
        </authorList>
    </citation>
    <scope>NUCLEOTIDE SEQUENCE [LARGE SCALE GENOMIC DNA]</scope>
    <source>
        <strain evidence="2 3">DSM 5522</strain>
    </source>
</reference>
<dbReference type="OrthoDB" id="2421008at2"/>
<dbReference type="Proteomes" id="UP000198838">
    <property type="component" value="Unassembled WGS sequence"/>
</dbReference>
<dbReference type="STRING" id="1120918.SAMN05216249_10988"/>
<feature type="domain" description="Putative component of 'biosynthetic module'" evidence="1">
    <location>
        <begin position="99"/>
        <end position="211"/>
    </location>
</feature>
<feature type="domain" description="Putative component of 'biosynthetic module'" evidence="1">
    <location>
        <begin position="512"/>
        <end position="737"/>
    </location>
</feature>
<proteinExistence type="predicted"/>
<dbReference type="AlphaFoldDB" id="A0A1I0YC20"/>
<organism evidence="2 3">
    <name type="scientific">Acetitomaculum ruminis DSM 5522</name>
    <dbReference type="NCBI Taxonomy" id="1120918"/>
    <lineage>
        <taxon>Bacteria</taxon>
        <taxon>Bacillati</taxon>
        <taxon>Bacillota</taxon>
        <taxon>Clostridia</taxon>
        <taxon>Lachnospirales</taxon>
        <taxon>Lachnospiraceae</taxon>
        <taxon>Acetitomaculum</taxon>
    </lineage>
</organism>
<dbReference type="Pfam" id="PF14266">
    <property type="entry name" value="YceG_bac"/>
    <property type="match status" value="3"/>
</dbReference>
<dbReference type="RefSeq" id="WP_092872307.1">
    <property type="nucleotide sequence ID" value="NZ_FOJY01000009.1"/>
</dbReference>
<sequence>MYKRTLLNNLDDIFLPLGQRVGKGIFFIRIENTNDKILEFLGKYLDKAAKCGVVLEPGLPNPDNNQLSYYNEIMGGDFEMNPIFLDNSLKKWLPRLTPASRNIVAKSMYNTLSNMQKSGKNENILKNAYIKFMCWLYYKLERIVKDLGNEDLPKLLYIGTASNYELKMLEIMADAGCDIAMVLKDGGVSYKKADSTGNIAQNINVDNPKAFDGDFSVKTLSKALAEKKAVSFAYDESLVKIPATNTWISGEFIKDSLIAPDKRGDREDAFYNLFIRVYGVNDKASYASDLFKWKSDLKNRGRQILILENTIPIPNQTEINAIPRKDYSSVALMIADLLTQIKAPADKGLENQVKKAFSDVLTEESKKEGENLNRLKNKAIYIISWYKRYYNSLFSNYKPGDMSVFIYLGICHNHFEELFLKFLSRIYVDVVILLPDLSLKDELSDERLFEKKYEYSLELTKFPVKANDIKYGTAAFHAERELNETLYTSDSGLYRNRQYKSATAITLETILEEINILWEEELTFRPNFEVVNDNVIMPTIAALVYGVKDGNVSEYWSGISKLVTEDTYFLNKVPLFSKGPLNNAYQNAVQNKKMTASEVTKFYINKKIDRRALKAHNSYQYGIFREETQDFILDKIEQLIDSQLIAGTFQNGTEYTIISLGLSLDKELMRMLQNFDFTKKSPKIVALCTSEQVCTLEDSIILALAHYLGFDIVIFVPTGYQVIGKFFNKPLFMEHQTGEYVYDLVAPDFRPNSKQHRGSFIDKIFKRGR</sequence>
<accession>A0A1I0YC20</accession>
<evidence type="ECO:0000313" key="3">
    <source>
        <dbReference type="Proteomes" id="UP000198838"/>
    </source>
</evidence>
<keyword evidence="3" id="KW-1185">Reference proteome</keyword>